<evidence type="ECO:0000256" key="5">
    <source>
        <dbReference type="ARBA" id="ARBA00022559"/>
    </source>
</evidence>
<evidence type="ECO:0000256" key="10">
    <source>
        <dbReference type="ARBA" id="ARBA00023157"/>
    </source>
</evidence>
<comment type="caution">
    <text evidence="18">The sequence shown here is derived from an EMBL/GenBank/DDBJ whole genome shotgun (WGS) entry which is preliminary data.</text>
</comment>
<evidence type="ECO:0000256" key="15">
    <source>
        <dbReference type="PIRSR" id="PIRSR600823-5"/>
    </source>
</evidence>
<dbReference type="InterPro" id="IPR002016">
    <property type="entry name" value="Haem_peroxidase"/>
</dbReference>
<feature type="binding site" evidence="13">
    <location>
        <position position="287"/>
    </location>
    <ligand>
        <name>Ca(2+)</name>
        <dbReference type="ChEBI" id="CHEBI:29108"/>
        <label>2</label>
    </ligand>
</feature>
<keyword evidence="4 16" id="KW-0964">Secreted</keyword>
<dbReference type="InterPro" id="IPR000823">
    <property type="entry name" value="Peroxidase_pln"/>
</dbReference>
<keyword evidence="19" id="KW-1185">Reference proteome</keyword>
<organism evidence="18 19">
    <name type="scientific">Carnegiea gigantea</name>
    <dbReference type="NCBI Taxonomy" id="171969"/>
    <lineage>
        <taxon>Eukaryota</taxon>
        <taxon>Viridiplantae</taxon>
        <taxon>Streptophyta</taxon>
        <taxon>Embryophyta</taxon>
        <taxon>Tracheophyta</taxon>
        <taxon>Spermatophyta</taxon>
        <taxon>Magnoliopsida</taxon>
        <taxon>eudicotyledons</taxon>
        <taxon>Gunneridae</taxon>
        <taxon>Pentapetalae</taxon>
        <taxon>Caryophyllales</taxon>
        <taxon>Cactineae</taxon>
        <taxon>Cactaceae</taxon>
        <taxon>Cactoideae</taxon>
        <taxon>Echinocereeae</taxon>
        <taxon>Carnegiea</taxon>
    </lineage>
</organism>
<dbReference type="SUPFAM" id="SSF48113">
    <property type="entry name" value="Heme-dependent peroxidases"/>
    <property type="match status" value="1"/>
</dbReference>
<feature type="domain" description="Plant heme peroxidase family profile" evidence="17">
    <location>
        <begin position="37"/>
        <end position="358"/>
    </location>
</feature>
<dbReference type="InterPro" id="IPR033905">
    <property type="entry name" value="Secretory_peroxidase"/>
</dbReference>
<keyword evidence="10 15" id="KW-1015">Disulfide bond</keyword>
<name>A0A9Q1JSF1_9CARY</name>
<feature type="disulfide bond" evidence="15">
    <location>
        <begin position="129"/>
        <end position="354"/>
    </location>
</feature>
<dbReference type="CDD" id="cd00693">
    <property type="entry name" value="secretory_peroxidase"/>
    <property type="match status" value="1"/>
</dbReference>
<proteinExistence type="inferred from homology"/>
<dbReference type="EC" id="1.11.1.7" evidence="3 16"/>
<dbReference type="GO" id="GO:0046872">
    <property type="term" value="F:metal ion binding"/>
    <property type="evidence" value="ECO:0007669"/>
    <property type="project" value="UniProtKB-UniRule"/>
</dbReference>
<protein>
    <recommendedName>
        <fullName evidence="3 16">Peroxidase</fullName>
        <ecNumber evidence="3 16">1.11.1.7</ecNumber>
    </recommendedName>
</protein>
<evidence type="ECO:0000256" key="2">
    <source>
        <dbReference type="ARBA" id="ARBA00002322"/>
    </source>
</evidence>
<dbReference type="Proteomes" id="UP001153076">
    <property type="component" value="Unassembled WGS sequence"/>
</dbReference>
<evidence type="ECO:0000313" key="19">
    <source>
        <dbReference type="Proteomes" id="UP001153076"/>
    </source>
</evidence>
<comment type="cofactor">
    <cofactor evidence="13 16">
        <name>heme b</name>
        <dbReference type="ChEBI" id="CHEBI:60344"/>
    </cofactor>
    <text evidence="13 16">Binds 1 heme b (iron(II)-protoporphyrin IX) group per subunit.</text>
</comment>
<sequence>MGNKQVLVFEPNHLQKAIILVLTLLIFIVSVFPSAHGFSVGFYALTCPAAELIVRDSVRTATASDSNVPGKLLRLLFHDCFVQGCDASVLLEGDETERSDPANASLGGFEIIDSAKNTLETFCPGTVSCADILALAARDAVVMTGGPDMQIATGRRDGMVSEVTNVRPNMVDTSFTVDDMMRIFSSKGLSLEDLVILSEVFYAYQRTLDDGQRLSGNLESFGIAGAHTIGSAHCTIFNDRFRTDSRGNVTFVDSSLDKDYAAKLAKKCAASTSTTVHIDPQTSFSFDNQYYNNLLARRGLFQSDSNLFEDQRTKDMVVKLAGDVDSFYEAWSESFLKLSSIGVKTDEGEIRQICSRTNV</sequence>
<feature type="binding site" evidence="13">
    <location>
        <position position="228"/>
    </location>
    <ligand>
        <name>Ca(2+)</name>
        <dbReference type="ChEBI" id="CHEBI:29108"/>
        <label>2</label>
    </ligand>
</feature>
<feature type="disulfide bond" evidence="15">
    <location>
        <begin position="234"/>
        <end position="268"/>
    </location>
</feature>
<evidence type="ECO:0000259" key="17">
    <source>
        <dbReference type="PROSITE" id="PS50873"/>
    </source>
</evidence>
<dbReference type="GO" id="GO:0140825">
    <property type="term" value="F:lactoperoxidase activity"/>
    <property type="evidence" value="ECO:0007669"/>
    <property type="project" value="UniProtKB-EC"/>
</dbReference>
<feature type="binding site" evidence="13">
    <location>
        <position position="279"/>
    </location>
    <ligand>
        <name>Ca(2+)</name>
        <dbReference type="ChEBI" id="CHEBI:29108"/>
        <label>2</label>
    </ligand>
</feature>
<dbReference type="OrthoDB" id="2113341at2759"/>
<dbReference type="PANTHER" id="PTHR31517">
    <property type="match status" value="1"/>
</dbReference>
<keyword evidence="8 16" id="KW-0560">Oxidoreductase</keyword>
<feature type="disulfide bond" evidence="15">
    <location>
        <begin position="47"/>
        <end position="123"/>
    </location>
</feature>
<feature type="site" description="Transition state stabilizer" evidence="14">
    <location>
        <position position="74"/>
    </location>
</feature>
<feature type="binding site" evidence="13">
    <location>
        <position position="282"/>
    </location>
    <ligand>
        <name>Ca(2+)</name>
        <dbReference type="ChEBI" id="CHEBI:29108"/>
        <label>2</label>
    </ligand>
</feature>
<dbReference type="Gene3D" id="1.10.420.10">
    <property type="entry name" value="Peroxidase, domain 2"/>
    <property type="match status" value="2"/>
</dbReference>
<dbReference type="GO" id="GO:0005576">
    <property type="term" value="C:extracellular region"/>
    <property type="evidence" value="ECO:0007669"/>
    <property type="project" value="UniProtKB-SubCell"/>
</dbReference>
<keyword evidence="11 16" id="KW-0376">Hydrogen peroxide</keyword>
<dbReference type="FunFam" id="1.10.420.10:FF:000001">
    <property type="entry name" value="Peroxidase"/>
    <property type="match status" value="1"/>
</dbReference>
<dbReference type="PANTHER" id="PTHR31517:SF17">
    <property type="entry name" value="PEROXIDASE 6"/>
    <property type="match status" value="1"/>
</dbReference>
<dbReference type="PRINTS" id="PR00461">
    <property type="entry name" value="PLPEROXIDASE"/>
</dbReference>
<gene>
    <name evidence="18" type="ORF">Cgig2_006716</name>
</gene>
<keyword evidence="6 16" id="KW-0349">Heme</keyword>
<dbReference type="PRINTS" id="PR00458">
    <property type="entry name" value="PEROXIDASE"/>
</dbReference>
<evidence type="ECO:0000256" key="3">
    <source>
        <dbReference type="ARBA" id="ARBA00012313"/>
    </source>
</evidence>
<evidence type="ECO:0000256" key="9">
    <source>
        <dbReference type="ARBA" id="ARBA00023004"/>
    </source>
</evidence>
<feature type="binding site" evidence="13">
    <location>
        <position position="79"/>
    </location>
    <ligand>
        <name>Ca(2+)</name>
        <dbReference type="ChEBI" id="CHEBI:29108"/>
        <label>1</label>
    </ligand>
</feature>
<comment type="similarity">
    <text evidence="16">Belongs to the peroxidase family. Classical plant (class III) peroxidase subfamily.</text>
</comment>
<keyword evidence="5 16" id="KW-0575">Peroxidase</keyword>
<evidence type="ECO:0000256" key="14">
    <source>
        <dbReference type="PIRSR" id="PIRSR600823-4"/>
    </source>
</evidence>
<feature type="binding site" description="axial binding residue" evidence="13">
    <location>
        <position position="227"/>
    </location>
    <ligand>
        <name>heme b</name>
        <dbReference type="ChEBI" id="CHEBI:60344"/>
    </ligand>
    <ligandPart>
        <name>Fe</name>
        <dbReference type="ChEBI" id="CHEBI:18248"/>
    </ligandPart>
</feature>
<feature type="binding site" evidence="13">
    <location>
        <position position="97"/>
    </location>
    <ligand>
        <name>Ca(2+)</name>
        <dbReference type="ChEBI" id="CHEBI:29108"/>
        <label>1</label>
    </ligand>
</feature>
<feature type="disulfide bond" evidence="15">
    <location>
        <begin position="80"/>
        <end position="85"/>
    </location>
</feature>
<comment type="catalytic activity">
    <reaction evidence="1 16">
        <text>2 a phenolic donor + H2O2 = 2 a phenolic radical donor + 2 H2O</text>
        <dbReference type="Rhea" id="RHEA:56136"/>
        <dbReference type="ChEBI" id="CHEBI:15377"/>
        <dbReference type="ChEBI" id="CHEBI:16240"/>
        <dbReference type="ChEBI" id="CHEBI:139520"/>
        <dbReference type="ChEBI" id="CHEBI:139521"/>
        <dbReference type="EC" id="1.11.1.7"/>
    </reaction>
</comment>
<dbReference type="AlphaFoldDB" id="A0A9Q1JSF1"/>
<evidence type="ECO:0000256" key="12">
    <source>
        <dbReference type="PIRSR" id="PIRSR600823-1"/>
    </source>
</evidence>
<keyword evidence="13 16" id="KW-0106">Calcium</keyword>
<accession>A0A9Q1JSF1</accession>
<feature type="active site" description="Proton acceptor" evidence="12">
    <location>
        <position position="78"/>
    </location>
</feature>
<evidence type="ECO:0000256" key="4">
    <source>
        <dbReference type="ARBA" id="ARBA00022525"/>
    </source>
</evidence>
<evidence type="ECO:0000256" key="6">
    <source>
        <dbReference type="ARBA" id="ARBA00022617"/>
    </source>
</evidence>
<dbReference type="EMBL" id="JAKOGI010000816">
    <property type="protein sequence ID" value="KAJ8430208.1"/>
    <property type="molecule type" value="Genomic_DNA"/>
</dbReference>
<dbReference type="GO" id="GO:0006979">
    <property type="term" value="P:response to oxidative stress"/>
    <property type="evidence" value="ECO:0007669"/>
    <property type="project" value="UniProtKB-UniRule"/>
</dbReference>
<feature type="binding site" evidence="13">
    <location>
        <position position="88"/>
    </location>
    <ligand>
        <name>Ca(2+)</name>
        <dbReference type="ChEBI" id="CHEBI:29108"/>
        <label>1</label>
    </ligand>
</feature>
<evidence type="ECO:0000256" key="16">
    <source>
        <dbReference type="RuleBase" id="RU362060"/>
    </source>
</evidence>
<dbReference type="GO" id="GO:0042744">
    <property type="term" value="P:hydrogen peroxide catabolic process"/>
    <property type="evidence" value="ECO:0007669"/>
    <property type="project" value="UniProtKB-KW"/>
</dbReference>
<dbReference type="PROSITE" id="PS50873">
    <property type="entry name" value="PEROXIDASE_4"/>
    <property type="match status" value="1"/>
</dbReference>
<evidence type="ECO:0000256" key="8">
    <source>
        <dbReference type="ARBA" id="ARBA00023002"/>
    </source>
</evidence>
<evidence type="ECO:0000313" key="18">
    <source>
        <dbReference type="EMBL" id="KAJ8430208.1"/>
    </source>
</evidence>
<comment type="function">
    <text evidence="2">Removal of H(2)O(2), oxidation of toxic reductants, biosynthesis and degradation of lignin, suberization, auxin catabolism, response to environmental stresses such as wounding, pathogen attack and oxidative stress. These functions might be dependent on each isozyme/isoform in each plant tissue.</text>
</comment>
<keyword evidence="9 13" id="KW-0408">Iron</keyword>
<evidence type="ECO:0000256" key="13">
    <source>
        <dbReference type="PIRSR" id="PIRSR600823-3"/>
    </source>
</evidence>
<dbReference type="Gene3D" id="1.10.520.10">
    <property type="match status" value="2"/>
</dbReference>
<comment type="cofactor">
    <cofactor evidence="13 16">
        <name>Ca(2+)</name>
        <dbReference type="ChEBI" id="CHEBI:29108"/>
    </cofactor>
    <text evidence="13 16">Binds 2 calcium ions per subunit.</text>
</comment>
<feature type="binding site" evidence="13">
    <location>
        <position position="84"/>
    </location>
    <ligand>
        <name>Ca(2+)</name>
        <dbReference type="ChEBI" id="CHEBI:29108"/>
        <label>1</label>
    </ligand>
</feature>
<feature type="binding site" evidence="13">
    <location>
        <position position="86"/>
    </location>
    <ligand>
        <name>Ca(2+)</name>
        <dbReference type="ChEBI" id="CHEBI:29108"/>
        <label>1</label>
    </ligand>
</feature>
<evidence type="ECO:0000256" key="7">
    <source>
        <dbReference type="ARBA" id="ARBA00022723"/>
    </source>
</evidence>
<reference evidence="18" key="1">
    <citation type="submission" date="2022-04" db="EMBL/GenBank/DDBJ databases">
        <title>Carnegiea gigantea Genome sequencing and assembly v2.</title>
        <authorList>
            <person name="Copetti D."/>
            <person name="Sanderson M.J."/>
            <person name="Burquez A."/>
            <person name="Wojciechowski M.F."/>
        </authorList>
    </citation>
    <scope>NUCLEOTIDE SEQUENCE</scope>
    <source>
        <strain evidence="18">SGP5-SGP5p</strain>
        <tissue evidence="18">Aerial part</tissue>
    </source>
</reference>
<evidence type="ECO:0000256" key="11">
    <source>
        <dbReference type="ARBA" id="ARBA00023324"/>
    </source>
</evidence>
<evidence type="ECO:0000256" key="1">
    <source>
        <dbReference type="ARBA" id="ARBA00000189"/>
    </source>
</evidence>
<dbReference type="InterPro" id="IPR010255">
    <property type="entry name" value="Haem_peroxidase_sf"/>
</dbReference>
<keyword evidence="7 13" id="KW-0479">Metal-binding</keyword>
<dbReference type="FunFam" id="1.10.520.10:FF:000008">
    <property type="entry name" value="Peroxidase"/>
    <property type="match status" value="1"/>
</dbReference>
<dbReference type="Pfam" id="PF00141">
    <property type="entry name" value="peroxidase"/>
    <property type="match status" value="1"/>
</dbReference>
<feature type="binding site" evidence="13">
    <location>
        <position position="82"/>
    </location>
    <ligand>
        <name>Ca(2+)</name>
        <dbReference type="ChEBI" id="CHEBI:29108"/>
        <label>1</label>
    </ligand>
</feature>
<comment type="subcellular location">
    <subcellularLocation>
        <location evidence="16">Secreted</location>
    </subcellularLocation>
</comment>
<dbReference type="GO" id="GO:0020037">
    <property type="term" value="F:heme binding"/>
    <property type="evidence" value="ECO:0007669"/>
    <property type="project" value="UniProtKB-UniRule"/>
</dbReference>